<evidence type="ECO:0000313" key="3">
    <source>
        <dbReference type="EMBL" id="PUZ22843.1"/>
    </source>
</evidence>
<keyword evidence="1" id="KW-0472">Membrane</keyword>
<reference evidence="3 4" key="1">
    <citation type="submission" date="2018-04" db="EMBL/GenBank/DDBJ databases">
        <title>Chitinophaga fuyangensis sp. nov., isolated from soil in a chemical factory.</title>
        <authorList>
            <person name="Chen K."/>
        </authorList>
    </citation>
    <scope>NUCLEOTIDE SEQUENCE [LARGE SCALE GENOMIC DNA]</scope>
    <source>
        <strain evidence="3 4">LY-1</strain>
    </source>
</reference>
<dbReference type="RefSeq" id="WP_108688587.1">
    <property type="nucleotide sequence ID" value="NZ_QCYK01000003.1"/>
</dbReference>
<evidence type="ECO:0000259" key="2">
    <source>
        <dbReference type="PROSITE" id="PS51178"/>
    </source>
</evidence>
<dbReference type="OrthoDB" id="9803895at2"/>
<dbReference type="EMBL" id="QCYK01000003">
    <property type="protein sequence ID" value="PUZ22843.1"/>
    <property type="molecule type" value="Genomic_DNA"/>
</dbReference>
<keyword evidence="1" id="KW-0812">Transmembrane</keyword>
<proteinExistence type="predicted"/>
<dbReference type="SMART" id="SM00740">
    <property type="entry name" value="PASTA"/>
    <property type="match status" value="3"/>
</dbReference>
<comment type="caution">
    <text evidence="3">The sequence shown here is derived from an EMBL/GenBank/DDBJ whole genome shotgun (WGS) entry which is preliminary data.</text>
</comment>
<dbReference type="AlphaFoldDB" id="A0A2T7BCL4"/>
<evidence type="ECO:0000313" key="4">
    <source>
        <dbReference type="Proteomes" id="UP000244450"/>
    </source>
</evidence>
<feature type="domain" description="PASTA" evidence="2">
    <location>
        <begin position="180"/>
        <end position="254"/>
    </location>
</feature>
<sequence>MFEFITKRSFFINLLAAIVLVFLLAFIFFSTLGIITHHGQTIQVPDIRGKNLKEASAILSKAGFDAVVRDSIYADTLSPLAVYDQAPEGGAVEKVGRTVYLTINKTVAPMVAMPELVGLTFRSAQMTLESRRLKVGDTSYQPDFATNTVLKQMLNHKPLKAGAEVPEGSAIDLVLSSGTGSIEYPVPNLVGLTYAEAREALTASNLGIGVVLTMGAVSDTAGAFVVRQSPTQVNNLGDANTVRAGQAIDLWLSSSKGAADSTAKP</sequence>
<gene>
    <name evidence="3" type="ORF">DCC81_20700</name>
</gene>
<keyword evidence="4" id="KW-1185">Reference proteome</keyword>
<name>A0A2T7BCL4_9BACT</name>
<dbReference type="InterPro" id="IPR005543">
    <property type="entry name" value="PASTA_dom"/>
</dbReference>
<keyword evidence="1" id="KW-1133">Transmembrane helix</keyword>
<evidence type="ECO:0000256" key="1">
    <source>
        <dbReference type="SAM" id="Phobius"/>
    </source>
</evidence>
<dbReference type="Proteomes" id="UP000244450">
    <property type="component" value="Unassembled WGS sequence"/>
</dbReference>
<dbReference type="PROSITE" id="PS51178">
    <property type="entry name" value="PASTA"/>
    <property type="match status" value="2"/>
</dbReference>
<protein>
    <submittedName>
        <fullName evidence="3">Penicillin-binding protein</fullName>
    </submittedName>
</protein>
<feature type="domain" description="PASTA" evidence="2">
    <location>
        <begin position="39"/>
        <end position="105"/>
    </location>
</feature>
<dbReference type="CDD" id="cd06577">
    <property type="entry name" value="PASTA_pknB"/>
    <property type="match status" value="3"/>
</dbReference>
<feature type="transmembrane region" description="Helical" evidence="1">
    <location>
        <begin position="12"/>
        <end position="35"/>
    </location>
</feature>
<accession>A0A2T7BCL4</accession>
<organism evidence="3 4">
    <name type="scientific">Chitinophaga parva</name>
    <dbReference type="NCBI Taxonomy" id="2169414"/>
    <lineage>
        <taxon>Bacteria</taxon>
        <taxon>Pseudomonadati</taxon>
        <taxon>Bacteroidota</taxon>
        <taxon>Chitinophagia</taxon>
        <taxon>Chitinophagales</taxon>
        <taxon>Chitinophagaceae</taxon>
        <taxon>Chitinophaga</taxon>
    </lineage>
</organism>
<dbReference type="Gene3D" id="3.30.10.20">
    <property type="match status" value="3"/>
</dbReference>
<dbReference type="Pfam" id="PF03793">
    <property type="entry name" value="PASTA"/>
    <property type="match status" value="3"/>
</dbReference>